<sequence>MRKIVLAFDSFKGSVSASDINDSLALTIRRLWPECEVKSFPIADGGEGTARAIGRYLPVETLSCRVHGPLMEERSASYVVSQDGTAVIEMAAAAGLPLVPMDRRNPMNTTSYGTGELIADALDKGYRKFVIGLGGSATNDAGTGAMRALGLRFLDEAGDELHPIGRNLEKIKRIDFSRLRPDLKEASFVIACDVSNPFYGKEGAAYVYAPQKGASLEEVDLLDRGLRHYAEVLLRETGKDLATLSGAGAAGGMGGGLLPFMDVTLKPGIDIVLDLIGFDKEVADADVVLTGEGKIDAQTGMGKALSGVLGRAVAKQVPVVALGGCIEEVEKLNELGFTAVFSIQSSPVSLEKAMRKEIALENLNRTVVQILRLMLRVKS</sequence>
<evidence type="ECO:0000313" key="6">
    <source>
        <dbReference type="Proteomes" id="UP000324383"/>
    </source>
</evidence>
<dbReference type="Proteomes" id="UP000324383">
    <property type="component" value="Unassembled WGS sequence"/>
</dbReference>
<evidence type="ECO:0000256" key="1">
    <source>
        <dbReference type="ARBA" id="ARBA00006284"/>
    </source>
</evidence>
<dbReference type="Gene3D" id="3.40.50.10350">
    <property type="entry name" value="Glycerate kinase, domain 1"/>
    <property type="match status" value="1"/>
</dbReference>
<reference evidence="5 6" key="1">
    <citation type="submission" date="2019-07" db="EMBL/GenBank/DDBJ databases">
        <title>Draft Genome Sequences of Bacteroides pyogenes Strains Isolated from the Uterus Holstein Dairy Cows with Metritis.</title>
        <authorList>
            <person name="Cunha F."/>
            <person name="Galvao K.N."/>
            <person name="Jeon S.J."/>
            <person name="Jeong K.C."/>
        </authorList>
    </citation>
    <scope>NUCLEOTIDE SEQUENCE [LARGE SCALE GENOMIC DNA]</scope>
    <source>
        <strain evidence="5 6">KG-31</strain>
    </source>
</reference>
<dbReference type="InterPro" id="IPR018197">
    <property type="entry name" value="Glycerate_kinase_RE-like"/>
</dbReference>
<evidence type="ECO:0000256" key="2">
    <source>
        <dbReference type="ARBA" id="ARBA00022679"/>
    </source>
</evidence>
<keyword evidence="6" id="KW-1185">Reference proteome</keyword>
<dbReference type="PANTHER" id="PTHR21599:SF0">
    <property type="entry name" value="GLYCERATE KINASE"/>
    <property type="match status" value="1"/>
</dbReference>
<protein>
    <submittedName>
        <fullName evidence="5">Glycerate kinase</fullName>
    </submittedName>
</protein>
<dbReference type="EMBL" id="VKLW01000010">
    <property type="protein sequence ID" value="TYK34071.1"/>
    <property type="molecule type" value="Genomic_DNA"/>
</dbReference>
<evidence type="ECO:0000256" key="3">
    <source>
        <dbReference type="ARBA" id="ARBA00022777"/>
    </source>
</evidence>
<dbReference type="RefSeq" id="WP_148727218.1">
    <property type="nucleotide sequence ID" value="NZ_CP197398.1"/>
</dbReference>
<dbReference type="GO" id="GO:0031388">
    <property type="term" value="P:organic acid phosphorylation"/>
    <property type="evidence" value="ECO:0007669"/>
    <property type="project" value="UniProtKB-UniRule"/>
</dbReference>
<dbReference type="NCBIfam" id="TIGR00045">
    <property type="entry name" value="glycerate kinase"/>
    <property type="match status" value="1"/>
</dbReference>
<dbReference type="PANTHER" id="PTHR21599">
    <property type="entry name" value="GLYCERATE KINASE"/>
    <property type="match status" value="1"/>
</dbReference>
<name>A0A5D3EU93_9BACE</name>
<dbReference type="InterPro" id="IPR018193">
    <property type="entry name" value="Glyc_kinase_flavodox-like_fold"/>
</dbReference>
<keyword evidence="2 4" id="KW-0808">Transferase</keyword>
<accession>A0A5D3EU93</accession>
<dbReference type="Pfam" id="PF02595">
    <property type="entry name" value="Gly_kinase"/>
    <property type="match status" value="1"/>
</dbReference>
<gene>
    <name evidence="5" type="ORF">FNJ60_05970</name>
</gene>
<dbReference type="AlphaFoldDB" id="A0A5D3EU93"/>
<organism evidence="5 6">
    <name type="scientific">Bacteroides pyogenes</name>
    <dbReference type="NCBI Taxonomy" id="310300"/>
    <lineage>
        <taxon>Bacteria</taxon>
        <taxon>Pseudomonadati</taxon>
        <taxon>Bacteroidota</taxon>
        <taxon>Bacteroidia</taxon>
        <taxon>Bacteroidales</taxon>
        <taxon>Bacteroidaceae</taxon>
        <taxon>Bacteroides</taxon>
    </lineage>
</organism>
<comment type="similarity">
    <text evidence="1 4">Belongs to the glycerate kinase type-1 family.</text>
</comment>
<evidence type="ECO:0000256" key="4">
    <source>
        <dbReference type="PIRNR" id="PIRNR006078"/>
    </source>
</evidence>
<dbReference type="InterPro" id="IPR036129">
    <property type="entry name" value="Glycerate_kinase_sf"/>
</dbReference>
<comment type="caution">
    <text evidence="5">The sequence shown here is derived from an EMBL/GenBank/DDBJ whole genome shotgun (WGS) entry which is preliminary data.</text>
</comment>
<dbReference type="InterPro" id="IPR004381">
    <property type="entry name" value="Glycerate_kinase"/>
</dbReference>
<keyword evidence="3 4" id="KW-0418">Kinase</keyword>
<evidence type="ECO:0000313" key="5">
    <source>
        <dbReference type="EMBL" id="TYK34071.1"/>
    </source>
</evidence>
<dbReference type="PIRSF" id="PIRSF006078">
    <property type="entry name" value="GlxK"/>
    <property type="match status" value="1"/>
</dbReference>
<dbReference type="Gene3D" id="3.90.1510.10">
    <property type="entry name" value="Glycerate kinase, domain 2"/>
    <property type="match status" value="1"/>
</dbReference>
<proteinExistence type="inferred from homology"/>
<dbReference type="GO" id="GO:0008887">
    <property type="term" value="F:glycerate kinase activity"/>
    <property type="evidence" value="ECO:0007669"/>
    <property type="project" value="UniProtKB-UniRule"/>
</dbReference>
<dbReference type="SUPFAM" id="SSF110738">
    <property type="entry name" value="Glycerate kinase I"/>
    <property type="match status" value="1"/>
</dbReference>